<dbReference type="InterPro" id="IPR047655">
    <property type="entry name" value="Transpos_IS630-like"/>
</dbReference>
<dbReference type="Pfam" id="PF13592">
    <property type="entry name" value="HTH_33"/>
    <property type="match status" value="1"/>
</dbReference>
<dbReference type="EMBL" id="JBDKXB010000078">
    <property type="protein sequence ID" value="MEY6434302.1"/>
    <property type="molecule type" value="Genomic_DNA"/>
</dbReference>
<organism evidence="4 5">
    <name type="scientific">Thioalkalicoccus limnaeus</name>
    <dbReference type="NCBI Taxonomy" id="120681"/>
    <lineage>
        <taxon>Bacteria</taxon>
        <taxon>Pseudomonadati</taxon>
        <taxon>Pseudomonadota</taxon>
        <taxon>Gammaproteobacteria</taxon>
        <taxon>Chromatiales</taxon>
        <taxon>Chromatiaceae</taxon>
        <taxon>Thioalkalicoccus</taxon>
    </lineage>
</organism>
<dbReference type="PANTHER" id="PTHR46564">
    <property type="entry name" value="TRANSPOSASE"/>
    <property type="match status" value="1"/>
</dbReference>
<dbReference type="InterPro" id="IPR038717">
    <property type="entry name" value="Tc1-like_DDE_dom"/>
</dbReference>
<accession>A0ABV4BJ59</accession>
<evidence type="ECO:0000259" key="3">
    <source>
        <dbReference type="Pfam" id="PF13592"/>
    </source>
</evidence>
<feature type="domain" description="Insertion element IS150 protein InsJ-like helix-turn-helix" evidence="2">
    <location>
        <begin position="4"/>
        <end position="58"/>
    </location>
</feature>
<dbReference type="PANTHER" id="PTHR46564:SF1">
    <property type="entry name" value="TRANSPOSASE"/>
    <property type="match status" value="1"/>
</dbReference>
<reference evidence="4 5" key="1">
    <citation type="submission" date="2024-05" db="EMBL/GenBank/DDBJ databases">
        <title>Genome Sequence and Characterization of the New Strain Purple Sulfur Bacterium of Genus Thioalkalicoccus.</title>
        <authorList>
            <person name="Bryantseva I.A."/>
            <person name="Kyndt J.A."/>
            <person name="Imhoff J.F."/>
        </authorList>
    </citation>
    <scope>NUCLEOTIDE SEQUENCE [LARGE SCALE GENOMIC DNA]</scope>
    <source>
        <strain evidence="4 5">Um2</strain>
    </source>
</reference>
<dbReference type="InterPro" id="IPR055247">
    <property type="entry name" value="InsJ-like_HTH"/>
</dbReference>
<feature type="domain" description="Tc1-like transposase DDE" evidence="1">
    <location>
        <begin position="157"/>
        <end position="292"/>
    </location>
</feature>
<dbReference type="Proteomes" id="UP001564408">
    <property type="component" value="Unassembled WGS sequence"/>
</dbReference>
<sequence length="322" mass="37107">RDQKRREVVEAIVIRQEPVHLVARIYQIPQRTVFDWLSLYRAGGWDALKEGPRSGRPRKISAADMTWIYNAVTLGNPQQFQFEFCLWTLNTLRALIERELGIRLSKSSISRLLGHLGLSPQRPIYKSYKQDPRKVDQYLTETFPEAVAHARQIGAEIYFVDEAAVRSDAHRGTTWGPIGETPVVEDSGGRFSLSVISAVSPRGDMRFSFIEERMDSKRFIAFLKKLRKDAGKPILVITDNARYHHSRETQRFVAQQEDDILLAFLPAYSPELNPDEQVWNHAKARLGKRSIFTKLDMKRHLVSILRSIQQQTSLVKSFFKMP</sequence>
<keyword evidence="5" id="KW-1185">Reference proteome</keyword>
<proteinExistence type="predicted"/>
<dbReference type="Pfam" id="PF13358">
    <property type="entry name" value="DDE_3"/>
    <property type="match status" value="1"/>
</dbReference>
<dbReference type="NCBIfam" id="NF033545">
    <property type="entry name" value="transpos_IS630"/>
    <property type="match status" value="1"/>
</dbReference>
<dbReference type="Gene3D" id="3.30.420.10">
    <property type="entry name" value="Ribonuclease H-like superfamily/Ribonuclease H"/>
    <property type="match status" value="1"/>
</dbReference>
<feature type="non-terminal residue" evidence="4">
    <location>
        <position position="1"/>
    </location>
</feature>
<dbReference type="SUPFAM" id="SSF46689">
    <property type="entry name" value="Homeodomain-like"/>
    <property type="match status" value="1"/>
</dbReference>
<evidence type="ECO:0000259" key="1">
    <source>
        <dbReference type="Pfam" id="PF13358"/>
    </source>
</evidence>
<name>A0ABV4BJ59_9GAMM</name>
<gene>
    <name evidence="4" type="ORF">ABC977_18080</name>
</gene>
<feature type="domain" description="Winged helix-turn helix" evidence="3">
    <location>
        <begin position="83"/>
        <end position="140"/>
    </location>
</feature>
<dbReference type="RefSeq" id="WP_369668680.1">
    <property type="nucleotide sequence ID" value="NZ_JBDKXB010000078.1"/>
</dbReference>
<dbReference type="InterPro" id="IPR036397">
    <property type="entry name" value="RNaseH_sf"/>
</dbReference>
<dbReference type="InterPro" id="IPR025959">
    <property type="entry name" value="Winged_HTH_dom"/>
</dbReference>
<evidence type="ECO:0000259" key="2">
    <source>
        <dbReference type="Pfam" id="PF13518"/>
    </source>
</evidence>
<evidence type="ECO:0000313" key="5">
    <source>
        <dbReference type="Proteomes" id="UP001564408"/>
    </source>
</evidence>
<dbReference type="InterPro" id="IPR009057">
    <property type="entry name" value="Homeodomain-like_sf"/>
</dbReference>
<comment type="caution">
    <text evidence="4">The sequence shown here is derived from an EMBL/GenBank/DDBJ whole genome shotgun (WGS) entry which is preliminary data.</text>
</comment>
<feature type="non-terminal residue" evidence="4">
    <location>
        <position position="322"/>
    </location>
</feature>
<evidence type="ECO:0000313" key="4">
    <source>
        <dbReference type="EMBL" id="MEY6434302.1"/>
    </source>
</evidence>
<protein>
    <submittedName>
        <fullName evidence="4">IS630 family transposase</fullName>
    </submittedName>
</protein>
<dbReference type="Pfam" id="PF13518">
    <property type="entry name" value="HTH_28"/>
    <property type="match status" value="1"/>
</dbReference>